<accession>A0A6J4Q9R8</accession>
<proteinExistence type="predicted"/>
<gene>
    <name evidence="2" type="ORF">AVDCRST_MAG66-4080</name>
</gene>
<organism evidence="2">
    <name type="scientific">uncultured Pseudonocardia sp</name>
    <dbReference type="NCBI Taxonomy" id="211455"/>
    <lineage>
        <taxon>Bacteria</taxon>
        <taxon>Bacillati</taxon>
        <taxon>Actinomycetota</taxon>
        <taxon>Actinomycetes</taxon>
        <taxon>Pseudonocardiales</taxon>
        <taxon>Pseudonocardiaceae</taxon>
        <taxon>Pseudonocardia</taxon>
        <taxon>environmental samples</taxon>
    </lineage>
</organism>
<dbReference type="EMBL" id="CADCUS010000527">
    <property type="protein sequence ID" value="CAA9438780.1"/>
    <property type="molecule type" value="Genomic_DNA"/>
</dbReference>
<evidence type="ECO:0000313" key="2">
    <source>
        <dbReference type="EMBL" id="CAA9438780.1"/>
    </source>
</evidence>
<feature type="compositionally biased region" description="Low complexity" evidence="1">
    <location>
        <begin position="19"/>
        <end position="32"/>
    </location>
</feature>
<feature type="compositionally biased region" description="Low complexity" evidence="1">
    <location>
        <begin position="50"/>
        <end position="60"/>
    </location>
</feature>
<feature type="compositionally biased region" description="Basic and acidic residues" evidence="1">
    <location>
        <begin position="72"/>
        <end position="81"/>
    </location>
</feature>
<reference evidence="2" key="1">
    <citation type="submission" date="2020-02" db="EMBL/GenBank/DDBJ databases">
        <authorList>
            <person name="Meier V. D."/>
        </authorList>
    </citation>
    <scope>NUCLEOTIDE SEQUENCE</scope>
    <source>
        <strain evidence="2">AVDCRST_MAG66</strain>
    </source>
</reference>
<feature type="region of interest" description="Disordered" evidence="1">
    <location>
        <begin position="1"/>
        <end position="118"/>
    </location>
</feature>
<feature type="compositionally biased region" description="Basic residues" evidence="1">
    <location>
        <begin position="61"/>
        <end position="71"/>
    </location>
</feature>
<feature type="non-terminal residue" evidence="2">
    <location>
        <position position="118"/>
    </location>
</feature>
<sequence>GSAGAAAGRRRSRRGPGLGRPVRAGPGAAAAVGDRRRQRVRLPADRRARGAAPARGPAARVPRHRGARRLHHVLDRVDRHPRSPRGRGGRPGGPPRGRHGGDVRGRGPARPAPGEPPV</sequence>
<name>A0A6J4Q9R8_9PSEU</name>
<dbReference type="AlphaFoldDB" id="A0A6J4Q9R8"/>
<protein>
    <submittedName>
        <fullName evidence="2">Fluoride ion transporter CrcB</fullName>
    </submittedName>
</protein>
<feature type="non-terminal residue" evidence="2">
    <location>
        <position position="1"/>
    </location>
</feature>
<evidence type="ECO:0000256" key="1">
    <source>
        <dbReference type="SAM" id="MobiDB-lite"/>
    </source>
</evidence>